<feature type="compositionally biased region" description="Basic and acidic residues" evidence="1">
    <location>
        <begin position="13"/>
        <end position="22"/>
    </location>
</feature>
<reference evidence="2 3" key="1">
    <citation type="submission" date="2019-04" db="EMBL/GenBank/DDBJ databases">
        <title>An improved genome assembly and genetic linkage map for asparagus bean, Vigna unguiculata ssp. sesquipedialis.</title>
        <authorList>
            <person name="Xia Q."/>
            <person name="Zhang R."/>
            <person name="Dong Y."/>
        </authorList>
    </citation>
    <scope>NUCLEOTIDE SEQUENCE [LARGE SCALE GENOMIC DNA]</scope>
    <source>
        <tissue evidence="2">Leaf</tissue>
    </source>
</reference>
<proteinExistence type="predicted"/>
<evidence type="ECO:0000313" key="3">
    <source>
        <dbReference type="Proteomes" id="UP000501690"/>
    </source>
</evidence>
<keyword evidence="3" id="KW-1185">Reference proteome</keyword>
<organism evidence="2 3">
    <name type="scientific">Vigna unguiculata</name>
    <name type="common">Cowpea</name>
    <dbReference type="NCBI Taxonomy" id="3917"/>
    <lineage>
        <taxon>Eukaryota</taxon>
        <taxon>Viridiplantae</taxon>
        <taxon>Streptophyta</taxon>
        <taxon>Embryophyta</taxon>
        <taxon>Tracheophyta</taxon>
        <taxon>Spermatophyta</taxon>
        <taxon>Magnoliopsida</taxon>
        <taxon>eudicotyledons</taxon>
        <taxon>Gunneridae</taxon>
        <taxon>Pentapetalae</taxon>
        <taxon>rosids</taxon>
        <taxon>fabids</taxon>
        <taxon>Fabales</taxon>
        <taxon>Fabaceae</taxon>
        <taxon>Papilionoideae</taxon>
        <taxon>50 kb inversion clade</taxon>
        <taxon>NPAAA clade</taxon>
        <taxon>indigoferoid/millettioid clade</taxon>
        <taxon>Phaseoleae</taxon>
        <taxon>Vigna</taxon>
    </lineage>
</organism>
<evidence type="ECO:0000256" key="1">
    <source>
        <dbReference type="SAM" id="MobiDB-lite"/>
    </source>
</evidence>
<sequence>MLPLRGLNATTTNHHEPVELRDPAPPPPFEAELQAIVAGNPTTVSPSPLHTKEESDHQNTPLP</sequence>
<dbReference type="Proteomes" id="UP000501690">
    <property type="component" value="Linkage Group LG8"/>
</dbReference>
<dbReference type="AlphaFoldDB" id="A0A4D6MVW3"/>
<evidence type="ECO:0000313" key="2">
    <source>
        <dbReference type="EMBL" id="QCE04037.1"/>
    </source>
</evidence>
<name>A0A4D6MVW3_VIGUN</name>
<dbReference type="EMBL" id="CP039352">
    <property type="protein sequence ID" value="QCE04037.1"/>
    <property type="molecule type" value="Genomic_DNA"/>
</dbReference>
<protein>
    <submittedName>
        <fullName evidence="2">Uncharacterized protein</fullName>
    </submittedName>
</protein>
<gene>
    <name evidence="2" type="ORF">DEO72_LG8g2070</name>
</gene>
<accession>A0A4D6MVW3</accession>
<feature type="region of interest" description="Disordered" evidence="1">
    <location>
        <begin position="1"/>
        <end position="63"/>
    </location>
</feature>